<feature type="compositionally biased region" description="Low complexity" evidence="1">
    <location>
        <begin position="17"/>
        <end position="52"/>
    </location>
</feature>
<evidence type="ECO:0000313" key="3">
    <source>
        <dbReference type="Proteomes" id="UP000016926"/>
    </source>
</evidence>
<feature type="compositionally biased region" description="Polar residues" evidence="1">
    <location>
        <begin position="1"/>
        <end position="15"/>
    </location>
</feature>
<evidence type="ECO:0000313" key="2">
    <source>
        <dbReference type="EMBL" id="EMS24686.1"/>
    </source>
</evidence>
<dbReference type="AlphaFoldDB" id="M7X2Z1"/>
<feature type="compositionally biased region" description="Polar residues" evidence="1">
    <location>
        <begin position="357"/>
        <end position="379"/>
    </location>
</feature>
<feature type="region of interest" description="Disordered" evidence="1">
    <location>
        <begin position="446"/>
        <end position="487"/>
    </location>
</feature>
<evidence type="ECO:0008006" key="4">
    <source>
        <dbReference type="Google" id="ProtNLM"/>
    </source>
</evidence>
<feature type="compositionally biased region" description="Basic residues" evidence="1">
    <location>
        <begin position="451"/>
        <end position="467"/>
    </location>
</feature>
<accession>M7X2Z1</accession>
<feature type="compositionally biased region" description="Low complexity" evidence="1">
    <location>
        <begin position="468"/>
        <end position="482"/>
    </location>
</feature>
<dbReference type="Proteomes" id="UP000016926">
    <property type="component" value="Unassembled WGS sequence"/>
</dbReference>
<keyword evidence="3" id="KW-1185">Reference proteome</keyword>
<dbReference type="GeneID" id="27368879"/>
<feature type="region of interest" description="Disordered" evidence="1">
    <location>
        <begin position="1"/>
        <end position="52"/>
    </location>
</feature>
<dbReference type="EMBL" id="KB722644">
    <property type="protein sequence ID" value="EMS24686.1"/>
    <property type="molecule type" value="Genomic_DNA"/>
</dbReference>
<proteinExistence type="predicted"/>
<name>M7X2Z1_RHOT1</name>
<organism evidence="2 3">
    <name type="scientific">Rhodotorula toruloides (strain NP11)</name>
    <name type="common">Yeast</name>
    <name type="synonym">Rhodosporidium toruloides</name>
    <dbReference type="NCBI Taxonomy" id="1130832"/>
    <lineage>
        <taxon>Eukaryota</taxon>
        <taxon>Fungi</taxon>
        <taxon>Dikarya</taxon>
        <taxon>Basidiomycota</taxon>
        <taxon>Pucciniomycotina</taxon>
        <taxon>Microbotryomycetes</taxon>
        <taxon>Sporidiobolales</taxon>
        <taxon>Sporidiobolaceae</taxon>
        <taxon>Rhodotorula</taxon>
    </lineage>
</organism>
<reference evidence="2 3" key="1">
    <citation type="journal article" date="2012" name="Nat. Commun.">
        <title>A multi-omic map of the lipid-producing yeast Rhodosporidium toruloides.</title>
        <authorList>
            <person name="Zhu Z."/>
            <person name="Zhang S."/>
            <person name="Liu H."/>
            <person name="Shen H."/>
            <person name="Lin X."/>
            <person name="Yang F."/>
            <person name="Zhou Y.J."/>
            <person name="Jin G."/>
            <person name="Ye M."/>
            <person name="Zou H."/>
            <person name="Zou H."/>
            <person name="Zhao Z.K."/>
        </authorList>
    </citation>
    <scope>NUCLEOTIDE SEQUENCE [LARGE SCALE GENOMIC DNA]</scope>
    <source>
        <strain evidence="2 3">NP11</strain>
    </source>
</reference>
<dbReference type="HOGENOM" id="CLU_407181_0_0_1"/>
<protein>
    <recommendedName>
        <fullName evidence="4">Reverse transcriptase zinc-binding domain-containing protein</fullName>
    </recommendedName>
</protein>
<evidence type="ECO:0000256" key="1">
    <source>
        <dbReference type="SAM" id="MobiDB-lite"/>
    </source>
</evidence>
<dbReference type="RefSeq" id="XP_016275805.1">
    <property type="nucleotide sequence ID" value="XM_016418529.1"/>
</dbReference>
<feature type="region of interest" description="Disordered" evidence="1">
    <location>
        <begin position="352"/>
        <end position="379"/>
    </location>
</feature>
<gene>
    <name evidence="2" type="ORF">RHTO_04866</name>
</gene>
<sequence>MARQLSTTAARQTELPSAASSASFASFTDPAPSSSTSRLPAQPAATSSARPATPYMSTKLALVRGKDVRLGHAGAEQQSRGFRSGRYDHPTDEWQPVSEGLVRLGTLCGGSVVRKSQDLLRDSYAIVLFMNQASPFSDLSADFRRKIPFVCRRVNVSLHVFACFEFDEIRRRVLAAGGCYASLRARVVYANTHLISPSLHSLAYWPAPPSFLASLLLQFVWGGTSHYYAVQKDTVFLQVEQGGLGLLNPVDLDHANSLAFLDSIYMATPSLYLDLALASRNRTLRPQQPDSSSPSSSSPAWSPWSIFRASKTRIKSHLWSRTLSALRSSPLAVSLYGLGPAPTASFLSLPPSLFSPRTHQGQNHRSTVPPSSHHQQLPTRTLHTLSPDLAPSLLIRSPRRSARLASVCGCSPSSALLSSPRRPCWNPHPSPYSSGPASYRLLLPRPPSRLLRLRRSPRSRRPPHSRRTTPTTRAALAPSRPTGDVHSTLALASSSTGNSAGGRHALEDSTGRTYDCRRQLQIAEDDCCIFCGLCDSLIHALFDCDFSSSYWSALVSLLAHSINDYMTTTTLAPDELLLGLPTLSAVTDVSSSPLLRAIVAIGFQNARRHSLGSHSADKPHSDVAVRRYAGKSRLRSHRRPPRVGFLSDPGGSFALLSPSLSSSRYSLSGLSVLRL</sequence>